<evidence type="ECO:0000313" key="8">
    <source>
        <dbReference type="Proteomes" id="UP000593765"/>
    </source>
</evidence>
<dbReference type="InterPro" id="IPR036551">
    <property type="entry name" value="Flavin_trans-like"/>
</dbReference>
<dbReference type="GO" id="GO:0106141">
    <property type="term" value="F:flavin prenyltransferase activity"/>
    <property type="evidence" value="ECO:0007669"/>
    <property type="project" value="UniProtKB-EC"/>
</dbReference>
<feature type="binding site" evidence="5">
    <location>
        <position position="127"/>
    </location>
    <ligand>
        <name>FMN</name>
        <dbReference type="ChEBI" id="CHEBI:58210"/>
    </ligand>
</feature>
<dbReference type="EC" id="2.5.1.129" evidence="5"/>
<feature type="binding site" evidence="5">
    <location>
        <begin position="92"/>
        <end position="95"/>
    </location>
    <ligand>
        <name>FMN</name>
        <dbReference type="ChEBI" id="CHEBI:58210"/>
    </ligand>
</feature>
<dbReference type="RefSeq" id="WP_206290804.1">
    <property type="nucleotide sequence ID" value="NZ_CP063458.1"/>
</dbReference>
<evidence type="ECO:0000313" key="7">
    <source>
        <dbReference type="EMBL" id="QOV87889.1"/>
    </source>
</evidence>
<dbReference type="AlphaFoldDB" id="A0A7M2WR56"/>
<comment type="function">
    <text evidence="5">Flavin prenyltransferase that catalyzes the synthesis of the prenylated FMN cofactor (prenyl-FMN) for 4-hydroxy-3-polyprenylbenzoic acid decarboxylase UbiD. The prenyltransferase is metal-independent and links a dimethylallyl moiety from dimethylallyl monophosphate (DMAP) to the flavin N5 and C6 atoms of FMN.</text>
</comment>
<evidence type="ECO:0000256" key="4">
    <source>
        <dbReference type="ARBA" id="ARBA00022679"/>
    </source>
</evidence>
<accession>A0A7M2WR56</accession>
<dbReference type="InterPro" id="IPR003382">
    <property type="entry name" value="Flavoprotein"/>
</dbReference>
<dbReference type="Proteomes" id="UP000593765">
    <property type="component" value="Chromosome"/>
</dbReference>
<evidence type="ECO:0000256" key="3">
    <source>
        <dbReference type="ARBA" id="ARBA00022643"/>
    </source>
</evidence>
<protein>
    <recommendedName>
        <fullName evidence="5">Flavin prenyltransferase UbiX</fullName>
        <ecNumber evidence="5">2.5.1.129</ecNumber>
    </recommendedName>
</protein>
<evidence type="ECO:0000256" key="2">
    <source>
        <dbReference type="ARBA" id="ARBA00022630"/>
    </source>
</evidence>
<keyword evidence="1 5" id="KW-0637">Prenyltransferase</keyword>
<dbReference type="InterPro" id="IPR004507">
    <property type="entry name" value="UbiX-like"/>
</dbReference>
<feature type="domain" description="Flavoprotein" evidence="6">
    <location>
        <begin position="1"/>
        <end position="177"/>
    </location>
</feature>
<proteinExistence type="inferred from homology"/>
<comment type="similarity">
    <text evidence="5">Belongs to the UbiX/PAD1 family.</text>
</comment>
<dbReference type="KEGG" id="hbs:IPV69_16570"/>
<dbReference type="NCBIfam" id="TIGR00421">
    <property type="entry name" value="ubiX_pad"/>
    <property type="match status" value="1"/>
</dbReference>
<dbReference type="Pfam" id="PF02441">
    <property type="entry name" value="Flavoprotein"/>
    <property type="match status" value="1"/>
</dbReference>
<keyword evidence="3 5" id="KW-0288">FMN</keyword>
<sequence>MDIVTAITGASGALYSQRFIQGLVQAGVNVHLVVSPLGRRLLHDELGMETVNLPMLAGTDDHTITLYNYNDVGSKLASGSFLHDGMVVVPCSSNTLAEIAHGLGDNLISRAAAVTLKERRRLIVVHREMPLSPIDINNYKALSDAGVILCPANPGFYLNPTTVLEVVDFVAGKLLDLVGVKHSLDTRWDPKVVRPPMQTM</sequence>
<feature type="binding site" evidence="5">
    <location>
        <position position="157"/>
    </location>
    <ligand>
        <name>dimethylallyl phosphate</name>
        <dbReference type="ChEBI" id="CHEBI:88052"/>
    </ligand>
</feature>
<evidence type="ECO:0000256" key="5">
    <source>
        <dbReference type="HAMAP-Rule" id="MF_01984"/>
    </source>
</evidence>
<organism evidence="7 8">
    <name type="scientific">Humisphaera borealis</name>
    <dbReference type="NCBI Taxonomy" id="2807512"/>
    <lineage>
        <taxon>Bacteria</taxon>
        <taxon>Pseudomonadati</taxon>
        <taxon>Planctomycetota</taxon>
        <taxon>Phycisphaerae</taxon>
        <taxon>Tepidisphaerales</taxon>
        <taxon>Tepidisphaeraceae</taxon>
        <taxon>Humisphaera</taxon>
    </lineage>
</organism>
<dbReference type="EMBL" id="CP063458">
    <property type="protein sequence ID" value="QOV87889.1"/>
    <property type="molecule type" value="Genomic_DNA"/>
</dbReference>
<evidence type="ECO:0000256" key="1">
    <source>
        <dbReference type="ARBA" id="ARBA00022602"/>
    </source>
</evidence>
<keyword evidence="4 5" id="KW-0808">Transferase</keyword>
<dbReference type="Gene3D" id="3.40.50.1950">
    <property type="entry name" value="Flavin prenyltransferase-like"/>
    <property type="match status" value="1"/>
</dbReference>
<dbReference type="SUPFAM" id="SSF52507">
    <property type="entry name" value="Homo-oligomeric flavin-containing Cys decarboxylases, HFCD"/>
    <property type="match status" value="1"/>
</dbReference>
<dbReference type="HAMAP" id="MF_01984">
    <property type="entry name" value="ubiX_pad"/>
    <property type="match status" value="1"/>
</dbReference>
<comment type="caution">
    <text evidence="5">Lacks conserved residue(s) required for the propagation of feature annotation.</text>
</comment>
<reference evidence="7 8" key="1">
    <citation type="submission" date="2020-10" db="EMBL/GenBank/DDBJ databases">
        <title>Wide distribution of Phycisphaera-like planctomycetes from WD2101 soil group in peatlands and genome analysis of the first cultivated representative.</title>
        <authorList>
            <person name="Dedysh S.N."/>
            <person name="Beletsky A.V."/>
            <person name="Ivanova A."/>
            <person name="Kulichevskaya I.S."/>
            <person name="Suzina N.E."/>
            <person name="Philippov D.A."/>
            <person name="Rakitin A.L."/>
            <person name="Mardanov A.V."/>
            <person name="Ravin N.V."/>
        </authorList>
    </citation>
    <scope>NUCLEOTIDE SEQUENCE [LARGE SCALE GENOMIC DNA]</scope>
    <source>
        <strain evidence="7 8">M1803</strain>
    </source>
</reference>
<keyword evidence="2 5" id="KW-0285">Flavoprotein</keyword>
<feature type="binding site" evidence="5">
    <location>
        <begin position="9"/>
        <end position="11"/>
    </location>
    <ligand>
        <name>FMN</name>
        <dbReference type="ChEBI" id="CHEBI:58210"/>
    </ligand>
</feature>
<feature type="binding site" evidence="5">
    <location>
        <position position="35"/>
    </location>
    <ligand>
        <name>FMN</name>
        <dbReference type="ChEBI" id="CHEBI:58210"/>
    </ligand>
</feature>
<feature type="binding site" evidence="5">
    <location>
        <position position="173"/>
    </location>
    <ligand>
        <name>dimethylallyl phosphate</name>
        <dbReference type="ChEBI" id="CHEBI:88052"/>
    </ligand>
</feature>
<evidence type="ECO:0000259" key="6">
    <source>
        <dbReference type="Pfam" id="PF02441"/>
    </source>
</evidence>
<keyword evidence="8" id="KW-1185">Reference proteome</keyword>
<comment type="catalytic activity">
    <reaction evidence="5">
        <text>dimethylallyl phosphate + FMNH2 = prenylated FMNH2 + phosphate</text>
        <dbReference type="Rhea" id="RHEA:37743"/>
        <dbReference type="ChEBI" id="CHEBI:43474"/>
        <dbReference type="ChEBI" id="CHEBI:57618"/>
        <dbReference type="ChEBI" id="CHEBI:87467"/>
        <dbReference type="ChEBI" id="CHEBI:88052"/>
        <dbReference type="EC" id="2.5.1.129"/>
    </reaction>
</comment>
<gene>
    <name evidence="5" type="primary">ubiX</name>
    <name evidence="7" type="ORF">IPV69_16570</name>
</gene>
<name>A0A7M2WR56_9BACT</name>